<keyword evidence="1" id="KW-0472">Membrane</keyword>
<name>A0A0W1SWK9_9EURY</name>
<keyword evidence="1" id="KW-1133">Transmembrane helix</keyword>
<reference evidence="2 3" key="1">
    <citation type="submission" date="2015-12" db="EMBL/GenBank/DDBJ databases">
        <title>Haloferax profundi sp. nov. isolated from the Discovery deep brine-seawater interface in the Red Sea.</title>
        <authorList>
            <person name="Zhang G."/>
            <person name="Stingl U."/>
            <person name="Rashid M."/>
        </authorList>
    </citation>
    <scope>NUCLEOTIDE SEQUENCE [LARGE SCALE GENOMIC DNA]</scope>
    <source>
        <strain evidence="2 3">SB29</strain>
    </source>
</reference>
<dbReference type="Proteomes" id="UP000053157">
    <property type="component" value="Unassembled WGS sequence"/>
</dbReference>
<dbReference type="PANTHER" id="PTHR20992:SF9">
    <property type="entry name" value="AT15442P-RELATED"/>
    <property type="match status" value="1"/>
</dbReference>
<evidence type="ECO:0000313" key="2">
    <source>
        <dbReference type="EMBL" id="KTG30861.1"/>
    </source>
</evidence>
<organism evidence="2 3">
    <name type="scientific">Haloferax profundi</name>
    <dbReference type="NCBI Taxonomy" id="1544718"/>
    <lineage>
        <taxon>Archaea</taxon>
        <taxon>Methanobacteriati</taxon>
        <taxon>Methanobacteriota</taxon>
        <taxon>Stenosarchaea group</taxon>
        <taxon>Halobacteria</taxon>
        <taxon>Halobacteriales</taxon>
        <taxon>Haloferacaceae</taxon>
        <taxon>Haloferax</taxon>
    </lineage>
</organism>
<gene>
    <name evidence="2" type="ORF">AUR66_05860</name>
</gene>
<accession>A0A0W1SWK9</accession>
<dbReference type="PANTHER" id="PTHR20992">
    <property type="entry name" value="AT15442P-RELATED"/>
    <property type="match status" value="1"/>
</dbReference>
<evidence type="ECO:0000313" key="3">
    <source>
        <dbReference type="Proteomes" id="UP000053157"/>
    </source>
</evidence>
<dbReference type="NCBIfam" id="TIGR00341">
    <property type="entry name" value="TIGR00341 family protein"/>
    <property type="match status" value="1"/>
</dbReference>
<dbReference type="EMBL" id="LOPV01000017">
    <property type="protein sequence ID" value="KTG30861.1"/>
    <property type="molecule type" value="Genomic_DNA"/>
</dbReference>
<protein>
    <recommendedName>
        <fullName evidence="4">TIGR00341 family protein</fullName>
    </recommendedName>
</protein>
<keyword evidence="3" id="KW-1185">Reference proteome</keyword>
<dbReference type="Pfam" id="PF04087">
    <property type="entry name" value="DUF389"/>
    <property type="match status" value="1"/>
</dbReference>
<dbReference type="AlphaFoldDB" id="A0A0W1SWK9"/>
<evidence type="ECO:0000256" key="1">
    <source>
        <dbReference type="SAM" id="Phobius"/>
    </source>
</evidence>
<proteinExistence type="predicted"/>
<feature type="transmembrane region" description="Helical" evidence="1">
    <location>
        <begin position="248"/>
        <end position="272"/>
    </location>
</feature>
<dbReference type="RefSeq" id="WP_058570632.1">
    <property type="nucleotide sequence ID" value="NZ_LOPV01000017.1"/>
</dbReference>
<feature type="transmembrane region" description="Helical" evidence="1">
    <location>
        <begin position="278"/>
        <end position="301"/>
    </location>
</feature>
<feature type="transmembrane region" description="Helical" evidence="1">
    <location>
        <begin position="120"/>
        <end position="138"/>
    </location>
</feature>
<feature type="transmembrane region" description="Helical" evidence="1">
    <location>
        <begin position="178"/>
        <end position="197"/>
    </location>
</feature>
<evidence type="ECO:0008006" key="4">
    <source>
        <dbReference type="Google" id="ProtNLM"/>
    </source>
</evidence>
<dbReference type="InterPro" id="IPR005240">
    <property type="entry name" value="DUF389"/>
</dbReference>
<feature type="transmembrane region" description="Helical" evidence="1">
    <location>
        <begin position="222"/>
        <end position="241"/>
    </location>
</feature>
<keyword evidence="1" id="KW-0812">Transmembrane</keyword>
<sequence length="443" mass="46449">MRLLQIRVESGLLDAVLGTLRDEDIDPVVLPTHDEHADDEARAFLVVFPVPTEAVDRVRDRLAETGFEEDHLVIGNAESATTPNYDHLVERFVEGHEEEERVSNEEIQTKAHDLNPQPTAYYLMTILSALVATAGLLLDSPALVVGSMVIAPQIGAALTGSVGAALGDETMFTHGVRSTVAGLAVAVVAAALLGWGLKTAQFVPPSLDVTTVQQIASRSSPGLLTLLVALCAGAAGGVGLATELPVSIVGVAVAAATVPAAAAVGIGVAWGIPTVTVGALTLLVVNIVGIVFAGTLSLWYLGYRPTDWDSASSTRTLVRALVSNRATWVAIALLGLTVLGPGTLLTSHIVFENQSTAAVQTVLDDPTYDSLELLSVRVDFGTAGLSDAPREVTVAVQHPVGQQYPQLASRLGDEIRATTQRDVTVNVEFEGRSRSPPPEESES</sequence>
<dbReference type="OrthoDB" id="3266at2157"/>
<feature type="transmembrane region" description="Helical" evidence="1">
    <location>
        <begin position="144"/>
        <end position="166"/>
    </location>
</feature>
<comment type="caution">
    <text evidence="2">The sequence shown here is derived from an EMBL/GenBank/DDBJ whole genome shotgun (WGS) entry which is preliminary data.</text>
</comment>
<feature type="transmembrane region" description="Helical" evidence="1">
    <location>
        <begin position="322"/>
        <end position="345"/>
    </location>
</feature>